<dbReference type="InParanoid" id="A2EY63"/>
<dbReference type="eggNOG" id="KOG0374">
    <property type="taxonomic scope" value="Eukaryota"/>
</dbReference>
<dbReference type="EMBL" id="DS113537">
    <property type="protein sequence ID" value="EAY02409.1"/>
    <property type="molecule type" value="Genomic_DNA"/>
</dbReference>
<dbReference type="GO" id="GO:0005737">
    <property type="term" value="C:cytoplasm"/>
    <property type="evidence" value="ECO:0000318"/>
    <property type="project" value="GO_Central"/>
</dbReference>
<keyword evidence="6" id="KW-0464">Manganese</keyword>
<dbReference type="GO" id="GO:0004722">
    <property type="term" value="F:protein serine/threonine phosphatase activity"/>
    <property type="evidence" value="ECO:0000318"/>
    <property type="project" value="GO_Central"/>
</dbReference>
<reference evidence="10" key="2">
    <citation type="journal article" date="2007" name="Science">
        <title>Draft genome sequence of the sexually transmitted pathogen Trichomonas vaginalis.</title>
        <authorList>
            <person name="Carlton J.M."/>
            <person name="Hirt R.P."/>
            <person name="Silva J.C."/>
            <person name="Delcher A.L."/>
            <person name="Schatz M."/>
            <person name="Zhao Q."/>
            <person name="Wortman J.R."/>
            <person name="Bidwell S.L."/>
            <person name="Alsmark U.C.M."/>
            <person name="Besteiro S."/>
            <person name="Sicheritz-Ponten T."/>
            <person name="Noel C.J."/>
            <person name="Dacks J.B."/>
            <person name="Foster P.G."/>
            <person name="Simillion C."/>
            <person name="Van de Peer Y."/>
            <person name="Miranda-Saavedra D."/>
            <person name="Barton G.J."/>
            <person name="Westrop G.D."/>
            <person name="Mueller S."/>
            <person name="Dessi D."/>
            <person name="Fiori P.L."/>
            <person name="Ren Q."/>
            <person name="Paulsen I."/>
            <person name="Zhang H."/>
            <person name="Bastida-Corcuera F.D."/>
            <person name="Simoes-Barbosa A."/>
            <person name="Brown M.T."/>
            <person name="Hayes R.D."/>
            <person name="Mukherjee M."/>
            <person name="Okumura C.Y."/>
            <person name="Schneider R."/>
            <person name="Smith A.J."/>
            <person name="Vanacova S."/>
            <person name="Villalvazo M."/>
            <person name="Haas B.J."/>
            <person name="Pertea M."/>
            <person name="Feldblyum T.V."/>
            <person name="Utterback T.R."/>
            <person name="Shu C.L."/>
            <person name="Osoegawa K."/>
            <person name="de Jong P.J."/>
            <person name="Hrdy I."/>
            <person name="Horvathova L."/>
            <person name="Zubacova Z."/>
            <person name="Dolezal P."/>
            <person name="Malik S.B."/>
            <person name="Logsdon J.M. Jr."/>
            <person name="Henze K."/>
            <person name="Gupta A."/>
            <person name="Wang C.C."/>
            <person name="Dunne R.L."/>
            <person name="Upcroft J.A."/>
            <person name="Upcroft P."/>
            <person name="White O."/>
            <person name="Salzberg S.L."/>
            <person name="Tang P."/>
            <person name="Chiu C.-H."/>
            <person name="Lee Y.-S."/>
            <person name="Embley T.M."/>
            <person name="Coombs G.H."/>
            <person name="Mottram J.C."/>
            <person name="Tachezy J."/>
            <person name="Fraser-Liggett C.M."/>
            <person name="Johnson P.J."/>
        </authorList>
    </citation>
    <scope>NUCLEOTIDE SEQUENCE [LARGE SCALE GENOMIC DNA]</scope>
    <source>
        <strain evidence="10">G3</strain>
    </source>
</reference>
<dbReference type="STRING" id="5722.A2EY63"/>
<dbReference type="PRINTS" id="PR00114">
    <property type="entry name" value="STPHPHTASE"/>
</dbReference>
<dbReference type="SUPFAM" id="SSF56300">
    <property type="entry name" value="Metallo-dependent phosphatases"/>
    <property type="match status" value="1"/>
</dbReference>
<dbReference type="PANTHER" id="PTHR11668">
    <property type="entry name" value="SERINE/THREONINE PROTEIN PHOSPHATASE"/>
    <property type="match status" value="1"/>
</dbReference>
<dbReference type="SMR" id="A2EY63"/>
<dbReference type="AlphaFoldDB" id="A2EY63"/>
<sequence>MDSIFCVHSGLSPSLIKLRTLEELSRPLPNYINLPLVSDLVWSDPTDDNIEFAANQRGSGVLFGNSSVTRFLESNSLQLIVRGHQCNQNGVHSFAKTQVVTVFSCSDYSGIEKNKCGPLQVKTLNEINIYSLTKSGSGFLQDSVRMMLTPGHIGLEPYRMKKSSSQTRAMTFLTTTT</sequence>
<protein>
    <recommendedName>
        <fullName evidence="2">protein-serine/threonine phosphatase</fullName>
        <ecNumber evidence="2">3.1.3.16</ecNumber>
    </recommendedName>
</protein>
<evidence type="ECO:0000256" key="5">
    <source>
        <dbReference type="ARBA" id="ARBA00022912"/>
    </source>
</evidence>
<evidence type="ECO:0000256" key="2">
    <source>
        <dbReference type="ARBA" id="ARBA00013081"/>
    </source>
</evidence>
<dbReference type="CDD" id="cd00144">
    <property type="entry name" value="MPP_PPP_family"/>
    <property type="match status" value="1"/>
</dbReference>
<dbReference type="InterPro" id="IPR029052">
    <property type="entry name" value="Metallo-depent_PP-like"/>
</dbReference>
<dbReference type="SMART" id="SM00156">
    <property type="entry name" value="PP2Ac"/>
    <property type="match status" value="1"/>
</dbReference>
<keyword evidence="4" id="KW-0378">Hydrolase</keyword>
<feature type="domain" description="Serine/threonine specific protein phosphatases" evidence="9">
    <location>
        <begin position="1"/>
        <end position="136"/>
    </location>
</feature>
<evidence type="ECO:0000256" key="7">
    <source>
        <dbReference type="ARBA" id="ARBA00047761"/>
    </source>
</evidence>
<reference evidence="10" key="1">
    <citation type="submission" date="2006-10" db="EMBL/GenBank/DDBJ databases">
        <authorList>
            <person name="Amadeo P."/>
            <person name="Zhao Q."/>
            <person name="Wortman J."/>
            <person name="Fraser-Liggett C."/>
            <person name="Carlton J."/>
        </authorList>
    </citation>
    <scope>NUCLEOTIDE SEQUENCE</scope>
    <source>
        <strain evidence="10">G3</strain>
    </source>
</reference>
<gene>
    <name evidence="10" type="ORF">TVAG_206850</name>
</gene>
<dbReference type="RefSeq" id="XP_001330662.1">
    <property type="nucleotide sequence ID" value="XM_001330626.1"/>
</dbReference>
<dbReference type="Gene3D" id="3.60.21.10">
    <property type="match status" value="1"/>
</dbReference>
<dbReference type="OrthoDB" id="442428at2759"/>
<dbReference type="VEuPathDB" id="TrichDB:TVAGG3_0413620"/>
<evidence type="ECO:0000256" key="3">
    <source>
        <dbReference type="ARBA" id="ARBA00022723"/>
    </source>
</evidence>
<keyword evidence="3" id="KW-0479">Metal-binding</keyword>
<dbReference type="VEuPathDB" id="TrichDB:TVAG_206850"/>
<keyword evidence="11" id="KW-1185">Reference proteome</keyword>
<dbReference type="InterPro" id="IPR004843">
    <property type="entry name" value="Calcineurin-like_PHP"/>
</dbReference>
<dbReference type="PANTHER" id="PTHR11668:SF300">
    <property type="entry name" value="SERINE_THREONINE-PROTEIN PHOSPHATASE"/>
    <property type="match status" value="1"/>
</dbReference>
<dbReference type="GO" id="GO:0005634">
    <property type="term" value="C:nucleus"/>
    <property type="evidence" value="ECO:0000318"/>
    <property type="project" value="GO_Central"/>
</dbReference>
<keyword evidence="5" id="KW-0904">Protein phosphatase</keyword>
<accession>A2EY63</accession>
<dbReference type="KEGG" id="tva:4760247"/>
<proteinExistence type="predicted"/>
<evidence type="ECO:0000256" key="6">
    <source>
        <dbReference type="ARBA" id="ARBA00023211"/>
    </source>
</evidence>
<comment type="cofactor">
    <cofactor evidence="1">
        <name>Mn(2+)</name>
        <dbReference type="ChEBI" id="CHEBI:29035"/>
    </cofactor>
</comment>
<dbReference type="InterPro" id="IPR006186">
    <property type="entry name" value="Ser/Thr-sp_prot-phosphatase"/>
</dbReference>
<comment type="catalytic activity">
    <reaction evidence="7">
        <text>O-phospho-L-seryl-[protein] + H2O = L-seryl-[protein] + phosphate</text>
        <dbReference type="Rhea" id="RHEA:20629"/>
        <dbReference type="Rhea" id="RHEA-COMP:9863"/>
        <dbReference type="Rhea" id="RHEA-COMP:11604"/>
        <dbReference type="ChEBI" id="CHEBI:15377"/>
        <dbReference type="ChEBI" id="CHEBI:29999"/>
        <dbReference type="ChEBI" id="CHEBI:43474"/>
        <dbReference type="ChEBI" id="CHEBI:83421"/>
        <dbReference type="EC" id="3.1.3.16"/>
    </reaction>
</comment>
<evidence type="ECO:0000256" key="8">
    <source>
        <dbReference type="ARBA" id="ARBA00048336"/>
    </source>
</evidence>
<name>A2EY63_TRIV3</name>
<evidence type="ECO:0000256" key="4">
    <source>
        <dbReference type="ARBA" id="ARBA00022801"/>
    </source>
</evidence>
<evidence type="ECO:0000313" key="11">
    <source>
        <dbReference type="Proteomes" id="UP000001542"/>
    </source>
</evidence>
<evidence type="ECO:0000259" key="9">
    <source>
        <dbReference type="SMART" id="SM00156"/>
    </source>
</evidence>
<evidence type="ECO:0000313" key="10">
    <source>
        <dbReference type="EMBL" id="EAY02409.1"/>
    </source>
</evidence>
<organism evidence="10 11">
    <name type="scientific">Trichomonas vaginalis (strain ATCC PRA-98 / G3)</name>
    <dbReference type="NCBI Taxonomy" id="412133"/>
    <lineage>
        <taxon>Eukaryota</taxon>
        <taxon>Metamonada</taxon>
        <taxon>Parabasalia</taxon>
        <taxon>Trichomonadida</taxon>
        <taxon>Trichomonadidae</taxon>
        <taxon>Trichomonas</taxon>
    </lineage>
</organism>
<dbReference type="Proteomes" id="UP000001542">
    <property type="component" value="Unassembled WGS sequence"/>
</dbReference>
<dbReference type="GO" id="GO:0046872">
    <property type="term" value="F:metal ion binding"/>
    <property type="evidence" value="ECO:0007669"/>
    <property type="project" value="UniProtKB-KW"/>
</dbReference>
<dbReference type="EC" id="3.1.3.16" evidence="2"/>
<comment type="catalytic activity">
    <reaction evidence="8">
        <text>O-phospho-L-threonyl-[protein] + H2O = L-threonyl-[protein] + phosphate</text>
        <dbReference type="Rhea" id="RHEA:47004"/>
        <dbReference type="Rhea" id="RHEA-COMP:11060"/>
        <dbReference type="Rhea" id="RHEA-COMP:11605"/>
        <dbReference type="ChEBI" id="CHEBI:15377"/>
        <dbReference type="ChEBI" id="CHEBI:30013"/>
        <dbReference type="ChEBI" id="CHEBI:43474"/>
        <dbReference type="ChEBI" id="CHEBI:61977"/>
        <dbReference type="EC" id="3.1.3.16"/>
    </reaction>
</comment>
<dbReference type="Pfam" id="PF00149">
    <property type="entry name" value="Metallophos"/>
    <property type="match status" value="1"/>
</dbReference>
<dbReference type="InterPro" id="IPR050341">
    <property type="entry name" value="PP1_catalytic_subunit"/>
</dbReference>
<evidence type="ECO:0000256" key="1">
    <source>
        <dbReference type="ARBA" id="ARBA00001936"/>
    </source>
</evidence>